<dbReference type="AlphaFoldDB" id="A0A2T5V9L5"/>
<gene>
    <name evidence="7" type="primary">mltG</name>
    <name evidence="9" type="ORF">C8N35_10465</name>
</gene>
<evidence type="ECO:0000256" key="5">
    <source>
        <dbReference type="ARBA" id="ARBA00023239"/>
    </source>
</evidence>
<dbReference type="Gene3D" id="3.30.1490.480">
    <property type="entry name" value="Endolytic murein transglycosylase"/>
    <property type="match status" value="1"/>
</dbReference>
<dbReference type="PANTHER" id="PTHR30518:SF2">
    <property type="entry name" value="ENDOLYTIC MUREIN TRANSGLYCOSYLASE"/>
    <property type="match status" value="1"/>
</dbReference>
<reference evidence="9 10" key="1">
    <citation type="submission" date="2018-04" db="EMBL/GenBank/DDBJ databases">
        <title>Genomic Encyclopedia of Archaeal and Bacterial Type Strains, Phase II (KMG-II): from individual species to whole genera.</title>
        <authorList>
            <person name="Goeker M."/>
        </authorList>
    </citation>
    <scope>NUCLEOTIDE SEQUENCE [LARGE SCALE GENOMIC DNA]</scope>
    <source>
        <strain evidence="9 10">DSM 23382</strain>
    </source>
</reference>
<evidence type="ECO:0000313" key="10">
    <source>
        <dbReference type="Proteomes" id="UP000244081"/>
    </source>
</evidence>
<evidence type="ECO:0000313" key="9">
    <source>
        <dbReference type="EMBL" id="PTW60442.1"/>
    </source>
</evidence>
<comment type="subcellular location">
    <subcellularLocation>
        <location evidence="7">Cell inner membrane</location>
        <topology evidence="7">Single-pass membrane protein</topology>
    </subcellularLocation>
</comment>
<feature type="region of interest" description="Disordered" evidence="8">
    <location>
        <begin position="393"/>
        <end position="438"/>
    </location>
</feature>
<feature type="compositionally biased region" description="Low complexity" evidence="8">
    <location>
        <begin position="26"/>
        <end position="47"/>
    </location>
</feature>
<evidence type="ECO:0000256" key="2">
    <source>
        <dbReference type="ARBA" id="ARBA00022692"/>
    </source>
</evidence>
<evidence type="ECO:0000256" key="1">
    <source>
        <dbReference type="ARBA" id="ARBA00022475"/>
    </source>
</evidence>
<keyword evidence="3 7" id="KW-1133">Transmembrane helix</keyword>
<evidence type="ECO:0000256" key="8">
    <source>
        <dbReference type="SAM" id="MobiDB-lite"/>
    </source>
</evidence>
<dbReference type="GO" id="GO:0009252">
    <property type="term" value="P:peptidoglycan biosynthetic process"/>
    <property type="evidence" value="ECO:0007669"/>
    <property type="project" value="UniProtKB-UniRule"/>
</dbReference>
<keyword evidence="4 7" id="KW-0472">Membrane</keyword>
<dbReference type="GO" id="GO:0071555">
    <property type="term" value="P:cell wall organization"/>
    <property type="evidence" value="ECO:0007669"/>
    <property type="project" value="UniProtKB-KW"/>
</dbReference>
<comment type="caution">
    <text evidence="9">The sequence shown here is derived from an EMBL/GenBank/DDBJ whole genome shotgun (WGS) entry which is preliminary data.</text>
</comment>
<dbReference type="GO" id="GO:0005886">
    <property type="term" value="C:plasma membrane"/>
    <property type="evidence" value="ECO:0007669"/>
    <property type="project" value="UniProtKB-SubCell"/>
</dbReference>
<evidence type="ECO:0000256" key="6">
    <source>
        <dbReference type="ARBA" id="ARBA00023316"/>
    </source>
</evidence>
<feature type="compositionally biased region" description="Basic and acidic residues" evidence="8">
    <location>
        <begin position="393"/>
        <end position="417"/>
    </location>
</feature>
<evidence type="ECO:0000256" key="7">
    <source>
        <dbReference type="HAMAP-Rule" id="MF_02065"/>
    </source>
</evidence>
<feature type="region of interest" description="Disordered" evidence="8">
    <location>
        <begin position="1"/>
        <end position="71"/>
    </location>
</feature>
<name>A0A2T5V9L5_9HYPH</name>
<keyword evidence="10" id="KW-1185">Reference proteome</keyword>
<keyword evidence="1 7" id="KW-1003">Cell membrane</keyword>
<keyword evidence="6 7" id="KW-0961">Cell wall biogenesis/degradation</keyword>
<feature type="compositionally biased region" description="Polar residues" evidence="8">
    <location>
        <begin position="1"/>
        <end position="25"/>
    </location>
</feature>
<dbReference type="CDD" id="cd08010">
    <property type="entry name" value="MltG_like"/>
    <property type="match status" value="1"/>
</dbReference>
<dbReference type="Gene3D" id="3.30.160.60">
    <property type="entry name" value="Classic Zinc Finger"/>
    <property type="match status" value="1"/>
</dbReference>
<comment type="function">
    <text evidence="7">Functions as a peptidoglycan terminase that cleaves nascent peptidoglycan strands endolytically to terminate their elongation.</text>
</comment>
<dbReference type="GO" id="GO:0008932">
    <property type="term" value="F:lytic endotransglycosylase activity"/>
    <property type="evidence" value="ECO:0007669"/>
    <property type="project" value="UniProtKB-UniRule"/>
</dbReference>
<evidence type="ECO:0000256" key="4">
    <source>
        <dbReference type="ARBA" id="ARBA00023136"/>
    </source>
</evidence>
<comment type="similarity">
    <text evidence="7">Belongs to the transglycosylase MltG family.</text>
</comment>
<keyword evidence="2 7" id="KW-0812">Transmembrane</keyword>
<feature type="site" description="Important for catalytic activity" evidence="7">
    <location>
        <position position="280"/>
    </location>
</feature>
<dbReference type="PANTHER" id="PTHR30518">
    <property type="entry name" value="ENDOLYTIC MUREIN TRANSGLYCOSYLASE"/>
    <property type="match status" value="1"/>
</dbReference>
<dbReference type="EMBL" id="QAYG01000004">
    <property type="protein sequence ID" value="PTW60442.1"/>
    <property type="molecule type" value="Genomic_DNA"/>
</dbReference>
<comment type="catalytic activity">
    <reaction evidence="7">
        <text>a peptidoglycan chain = a peptidoglycan chain with N-acetyl-1,6-anhydromuramyl-[peptide] at the reducing end + a peptidoglycan chain with N-acetylglucosamine at the non-reducing end.</text>
        <dbReference type="EC" id="4.2.2.29"/>
    </reaction>
</comment>
<dbReference type="EC" id="4.2.2.29" evidence="7"/>
<organism evidence="9 10">
    <name type="scientific">Breoghania corrubedonensis</name>
    <dbReference type="NCBI Taxonomy" id="665038"/>
    <lineage>
        <taxon>Bacteria</taxon>
        <taxon>Pseudomonadati</taxon>
        <taxon>Pseudomonadota</taxon>
        <taxon>Alphaproteobacteria</taxon>
        <taxon>Hyphomicrobiales</taxon>
        <taxon>Stappiaceae</taxon>
        <taxon>Breoghania</taxon>
    </lineage>
</organism>
<keyword evidence="7" id="KW-0997">Cell inner membrane</keyword>
<dbReference type="InterPro" id="IPR003770">
    <property type="entry name" value="MLTG-like"/>
</dbReference>
<evidence type="ECO:0000256" key="3">
    <source>
        <dbReference type="ARBA" id="ARBA00022989"/>
    </source>
</evidence>
<sequence length="438" mass="47904">MQDTPETSDGQTPASSETETSTNDTAQSSGPPDSQASAQSSAESASPMRPAPKSPREAIQPERLPEPPARSRRARNPFVVFLNFALTFAVLVVLAIGGTLYWGKGEFDAKGPLTQETTIIVAPGSGLESIAHTLDRSGVIGQAWIFMGGVQLYKNAGKLKAGEYLFPAGVSMRNVMDMLVAGKAILHSITIPEGWTSAQIVERVKDDPVLTGELSEVPEEGSLLPETYKFTRGTTRQEIIERMRRAQEKALAEIWERRSEGLPIKSPRELVILASIVEKETGRADERPRVAGVFVNRLKQGWRLDSDPTILYGLHGGEAWQRSRTILKSEKDAPNRYNTYQIRGLPPGPIANPGRKAMEAVANPSRTKEMFFVADGTGGHLFAETLQEHQRNVRRWREAEKARRDAAATEPAEKADAETETDTPGVIQPEAKPESGSN</sequence>
<proteinExistence type="inferred from homology"/>
<keyword evidence="5 7" id="KW-0456">Lyase</keyword>
<dbReference type="HAMAP" id="MF_02065">
    <property type="entry name" value="MltG"/>
    <property type="match status" value="1"/>
</dbReference>
<dbReference type="NCBIfam" id="TIGR00247">
    <property type="entry name" value="endolytic transglycosylase MltG"/>
    <property type="match status" value="1"/>
</dbReference>
<dbReference type="Proteomes" id="UP000244081">
    <property type="component" value="Unassembled WGS sequence"/>
</dbReference>
<feature type="transmembrane region" description="Helical" evidence="7">
    <location>
        <begin position="78"/>
        <end position="102"/>
    </location>
</feature>
<protein>
    <recommendedName>
        <fullName evidence="7">Endolytic murein transglycosylase</fullName>
        <ecNumber evidence="7">4.2.2.29</ecNumber>
    </recommendedName>
    <alternativeName>
        <fullName evidence="7">Peptidoglycan lytic transglycosylase</fullName>
    </alternativeName>
    <alternativeName>
        <fullName evidence="7">Peptidoglycan polymerization terminase</fullName>
    </alternativeName>
</protein>
<accession>A0A2T5V9L5</accession>
<feature type="compositionally biased region" description="Basic and acidic residues" evidence="8">
    <location>
        <begin position="54"/>
        <end position="65"/>
    </location>
</feature>
<dbReference type="Pfam" id="PF02618">
    <property type="entry name" value="YceG"/>
    <property type="match status" value="1"/>
</dbReference>